<keyword evidence="5" id="KW-1185">Reference proteome</keyword>
<accession>A0A8J3TRW6</accession>
<sequence length="166" mass="18092">MGQVRRALVVCLLLLVTAALGGAAVWAGQARDAAQAAEDDRRSAARAAAVHAVNLLSVDHRTVDDDMKRVVATSTGEEREEYARNEAALKKATVDNKVVQTGVLRATGLASMTRDRRAAEVLIVADAVIHWEDGRKAAPEERFYRWRMEVTKTGGVWLVSKAELVQ</sequence>
<keyword evidence="3" id="KW-0732">Signal</keyword>
<dbReference type="PANTHER" id="PTHR37042">
    <property type="entry name" value="OUTER MEMBRANE PROTEIN RV1973"/>
    <property type="match status" value="1"/>
</dbReference>
<dbReference type="GO" id="GO:0016020">
    <property type="term" value="C:membrane"/>
    <property type="evidence" value="ECO:0007669"/>
    <property type="project" value="UniProtKB-SubCell"/>
</dbReference>
<dbReference type="Proteomes" id="UP000650628">
    <property type="component" value="Unassembled WGS sequence"/>
</dbReference>
<gene>
    <name evidence="4" type="ORF">Pmi06nite_28710</name>
</gene>
<proteinExistence type="predicted"/>
<dbReference type="AlphaFoldDB" id="A0A8J3TRW6"/>
<organism evidence="4 5">
    <name type="scientific">Planotetraspora mira</name>
    <dbReference type="NCBI Taxonomy" id="58121"/>
    <lineage>
        <taxon>Bacteria</taxon>
        <taxon>Bacillati</taxon>
        <taxon>Actinomycetota</taxon>
        <taxon>Actinomycetes</taxon>
        <taxon>Streptosporangiales</taxon>
        <taxon>Streptosporangiaceae</taxon>
        <taxon>Planotetraspora</taxon>
    </lineage>
</organism>
<protein>
    <recommendedName>
        <fullName evidence="6">Mce-associated membrane protein</fullName>
    </recommendedName>
</protein>
<keyword evidence="2" id="KW-0472">Membrane</keyword>
<evidence type="ECO:0000256" key="1">
    <source>
        <dbReference type="ARBA" id="ARBA00004370"/>
    </source>
</evidence>
<evidence type="ECO:0008006" key="6">
    <source>
        <dbReference type="Google" id="ProtNLM"/>
    </source>
</evidence>
<name>A0A8J3TRW6_9ACTN</name>
<dbReference type="PANTHER" id="PTHR37042:SF4">
    <property type="entry name" value="OUTER MEMBRANE PROTEIN RV1973"/>
    <property type="match status" value="1"/>
</dbReference>
<evidence type="ECO:0000256" key="3">
    <source>
        <dbReference type="SAM" id="SignalP"/>
    </source>
</evidence>
<reference evidence="4 5" key="1">
    <citation type="submission" date="2021-01" db="EMBL/GenBank/DDBJ databases">
        <title>Whole genome shotgun sequence of Planotetraspora mira NBRC 15435.</title>
        <authorList>
            <person name="Komaki H."/>
            <person name="Tamura T."/>
        </authorList>
    </citation>
    <scope>NUCLEOTIDE SEQUENCE [LARGE SCALE GENOMIC DNA]</scope>
    <source>
        <strain evidence="4 5">NBRC 15435</strain>
    </source>
</reference>
<feature type="signal peptide" evidence="3">
    <location>
        <begin position="1"/>
        <end position="23"/>
    </location>
</feature>
<comment type="caution">
    <text evidence="4">The sequence shown here is derived from an EMBL/GenBank/DDBJ whole genome shotgun (WGS) entry which is preliminary data.</text>
</comment>
<comment type="subcellular location">
    <subcellularLocation>
        <location evidence="1">Membrane</location>
    </subcellularLocation>
</comment>
<evidence type="ECO:0000313" key="5">
    <source>
        <dbReference type="Proteomes" id="UP000650628"/>
    </source>
</evidence>
<evidence type="ECO:0000313" key="4">
    <source>
        <dbReference type="EMBL" id="GII29429.1"/>
    </source>
</evidence>
<dbReference type="EMBL" id="BOOO01000015">
    <property type="protein sequence ID" value="GII29429.1"/>
    <property type="molecule type" value="Genomic_DNA"/>
</dbReference>
<evidence type="ECO:0000256" key="2">
    <source>
        <dbReference type="ARBA" id="ARBA00023136"/>
    </source>
</evidence>
<feature type="chain" id="PRO_5039313397" description="Mce-associated membrane protein" evidence="3">
    <location>
        <begin position="24"/>
        <end position="166"/>
    </location>
</feature>